<comment type="caution">
    <text evidence="1">The sequence shown here is derived from an EMBL/GenBank/DDBJ whole genome shotgun (WGS) entry which is preliminary data.</text>
</comment>
<keyword evidence="2" id="KW-1185">Reference proteome</keyword>
<feature type="non-terminal residue" evidence="1">
    <location>
        <position position="43"/>
    </location>
</feature>
<sequence>MNGQNSYRSFPINAPKEFRQVLLTESGSNHDEQRHLFLPYKSK</sequence>
<protein>
    <submittedName>
        <fullName evidence="1">16087_t:CDS:1</fullName>
    </submittedName>
</protein>
<name>A0ACA9LS58_9GLOM</name>
<dbReference type="EMBL" id="CAJVPT010007593">
    <property type="protein sequence ID" value="CAG8543056.1"/>
    <property type="molecule type" value="Genomic_DNA"/>
</dbReference>
<evidence type="ECO:0000313" key="2">
    <source>
        <dbReference type="Proteomes" id="UP000789525"/>
    </source>
</evidence>
<organism evidence="1 2">
    <name type="scientific">Acaulospora colombiana</name>
    <dbReference type="NCBI Taxonomy" id="27376"/>
    <lineage>
        <taxon>Eukaryota</taxon>
        <taxon>Fungi</taxon>
        <taxon>Fungi incertae sedis</taxon>
        <taxon>Mucoromycota</taxon>
        <taxon>Glomeromycotina</taxon>
        <taxon>Glomeromycetes</taxon>
        <taxon>Diversisporales</taxon>
        <taxon>Acaulosporaceae</taxon>
        <taxon>Acaulospora</taxon>
    </lineage>
</organism>
<dbReference type="Proteomes" id="UP000789525">
    <property type="component" value="Unassembled WGS sequence"/>
</dbReference>
<gene>
    <name evidence="1" type="ORF">ACOLOM_LOCUS4547</name>
</gene>
<accession>A0ACA9LS58</accession>
<evidence type="ECO:0000313" key="1">
    <source>
        <dbReference type="EMBL" id="CAG8543056.1"/>
    </source>
</evidence>
<proteinExistence type="predicted"/>
<reference evidence="1" key="1">
    <citation type="submission" date="2021-06" db="EMBL/GenBank/DDBJ databases">
        <authorList>
            <person name="Kallberg Y."/>
            <person name="Tangrot J."/>
            <person name="Rosling A."/>
        </authorList>
    </citation>
    <scope>NUCLEOTIDE SEQUENCE</scope>
    <source>
        <strain evidence="1">CL356</strain>
    </source>
</reference>